<evidence type="ECO:0000313" key="2">
    <source>
        <dbReference type="Proteomes" id="UP000807342"/>
    </source>
</evidence>
<accession>A0A9P5X788</accession>
<sequence length="158" mass="17868">MSQYGMRNHVWNRYGQDLGCILPTDKETRRLDGVAWHKHPYAGICGNMLVDTPCAIEVDLSLLENERPRLLGAEVRVSTKVWAPNRLPLGLHKAIAKMETLYIRLDPGLFATAFRSFKLPRTLYHPNPYALYILPPAASTNGSIKSWYRTIPTRSSGC</sequence>
<gene>
    <name evidence="1" type="ORF">P691DRAFT_785862</name>
</gene>
<organism evidence="1 2">
    <name type="scientific">Macrolepiota fuliginosa MF-IS2</name>
    <dbReference type="NCBI Taxonomy" id="1400762"/>
    <lineage>
        <taxon>Eukaryota</taxon>
        <taxon>Fungi</taxon>
        <taxon>Dikarya</taxon>
        <taxon>Basidiomycota</taxon>
        <taxon>Agaricomycotina</taxon>
        <taxon>Agaricomycetes</taxon>
        <taxon>Agaricomycetidae</taxon>
        <taxon>Agaricales</taxon>
        <taxon>Agaricineae</taxon>
        <taxon>Agaricaceae</taxon>
        <taxon>Macrolepiota</taxon>
    </lineage>
</organism>
<keyword evidence="2" id="KW-1185">Reference proteome</keyword>
<evidence type="ECO:0000313" key="1">
    <source>
        <dbReference type="EMBL" id="KAF9444959.1"/>
    </source>
</evidence>
<dbReference type="EMBL" id="MU151335">
    <property type="protein sequence ID" value="KAF9444959.1"/>
    <property type="molecule type" value="Genomic_DNA"/>
</dbReference>
<dbReference type="AlphaFoldDB" id="A0A9P5X788"/>
<dbReference type="Proteomes" id="UP000807342">
    <property type="component" value="Unassembled WGS sequence"/>
</dbReference>
<protein>
    <submittedName>
        <fullName evidence="1">Uncharacterized protein</fullName>
    </submittedName>
</protein>
<reference evidence="1" key="1">
    <citation type="submission" date="2020-11" db="EMBL/GenBank/DDBJ databases">
        <authorList>
            <consortium name="DOE Joint Genome Institute"/>
            <person name="Ahrendt S."/>
            <person name="Riley R."/>
            <person name="Andreopoulos W."/>
            <person name="Labutti K."/>
            <person name="Pangilinan J."/>
            <person name="Ruiz-Duenas F.J."/>
            <person name="Barrasa J.M."/>
            <person name="Sanchez-Garcia M."/>
            <person name="Camarero S."/>
            <person name="Miyauchi S."/>
            <person name="Serrano A."/>
            <person name="Linde D."/>
            <person name="Babiker R."/>
            <person name="Drula E."/>
            <person name="Ayuso-Fernandez I."/>
            <person name="Pacheco R."/>
            <person name="Padilla G."/>
            <person name="Ferreira P."/>
            <person name="Barriuso J."/>
            <person name="Kellner H."/>
            <person name="Castanera R."/>
            <person name="Alfaro M."/>
            <person name="Ramirez L."/>
            <person name="Pisabarro A.G."/>
            <person name="Kuo A."/>
            <person name="Tritt A."/>
            <person name="Lipzen A."/>
            <person name="He G."/>
            <person name="Yan M."/>
            <person name="Ng V."/>
            <person name="Cullen D."/>
            <person name="Martin F."/>
            <person name="Rosso M.-N."/>
            <person name="Henrissat B."/>
            <person name="Hibbett D."/>
            <person name="Martinez A.T."/>
            <person name="Grigoriev I.V."/>
        </authorList>
    </citation>
    <scope>NUCLEOTIDE SEQUENCE</scope>
    <source>
        <strain evidence="1">MF-IS2</strain>
    </source>
</reference>
<proteinExistence type="predicted"/>
<name>A0A9P5X788_9AGAR</name>
<comment type="caution">
    <text evidence="1">The sequence shown here is derived from an EMBL/GenBank/DDBJ whole genome shotgun (WGS) entry which is preliminary data.</text>
</comment>